<keyword evidence="3 5" id="KW-0732">Signal</keyword>
<protein>
    <recommendedName>
        <fullName evidence="2">phospholipase C</fullName>
        <ecNumber evidence="2">3.1.4.3</ecNumber>
    </recommendedName>
</protein>
<dbReference type="Pfam" id="PF04185">
    <property type="entry name" value="Phosphoesterase"/>
    <property type="match status" value="1"/>
</dbReference>
<dbReference type="PANTHER" id="PTHR31956">
    <property type="entry name" value="NON-SPECIFIC PHOSPHOLIPASE C4-RELATED"/>
    <property type="match status" value="1"/>
</dbReference>
<name>A0A2T3KIL6_9GAMM</name>
<dbReference type="InterPro" id="IPR008475">
    <property type="entry name" value="PLipase_C_C"/>
</dbReference>
<dbReference type="InterPro" id="IPR007312">
    <property type="entry name" value="Phosphoesterase"/>
</dbReference>
<dbReference type="AlphaFoldDB" id="A0A2T3KIL6"/>
<sequence>MISNSRRSFIKTTAITAAGAATISSSSNVFASIEKALSIPANRHHGSIKDVEHVVILMQENRAFDHYFGTLPGIRGFGDRFPLKQPNGSYVWQQFNETPDPKVGNYVSELLPWYFNTSENIGYERFGGTPHFYDNAQQAYNHGKMDQWLPQKSDRTMGYFCEQELAFQFALANNFTLCDAYHCSLHTGTNPNRVMFWTGTNDAYGKRGGPVLTNANEDFHHDKNLSDKENYHYDMEDAFRWKTYPERLEDAGVSWRLFQNIDNNYTDNPLHGFKSFRKLHYKDRQHPLYQKGIGTDNRLSIEIFEDQYNSSEGLPQVSWIVCEKEYSEHPGPSCPLQGAAYTAKVLDILTSDPDVWAKTVFIITFDENDGLFDHMPPPSVPHRDPQGNQYGKSNIKTDGEYYYDTAYPGGAGKEFIHNASHGLGPRVPTYIISPWSTGGNVNSELFDHTSVLQFLEQFTGVREDNISPWRREVCGNLMSCFDFEKKDATVDIPDEVVTDIKTANAYRAEADQWNEDHGEPNIPQSNLVGLPAVDHYVRPSCDLPYSPQVDIQIKSQAVLFEYKNNGKKSIVYQTYNYVPSNNSIMIDENDIDLTMPRNYTVMRKNGNPLKPIVSDKWSVGKNTDIDLMTFGPNGFIRHIKANTSDHQELPLIEIRHKALRGHKQRPHLAVKIINPSDQDTIIVVKDNSYGNKTEKHRIKAGKTEHIELKLNKHCWYDVTITLKQQPNFSLQAAGRVEQQHRHNYQACSDPQMGNLSNTPELEALIVR</sequence>
<keyword evidence="4" id="KW-0378">Hydrolase</keyword>
<reference evidence="7 8" key="1">
    <citation type="submission" date="2018-01" db="EMBL/GenBank/DDBJ databases">
        <title>Whole genome sequencing of Histamine producing bacteria.</title>
        <authorList>
            <person name="Butler K."/>
        </authorList>
    </citation>
    <scope>NUCLEOTIDE SEQUENCE [LARGE SCALE GENOMIC DNA]</scope>
    <source>
        <strain evidence="7 8">FS-7.2</strain>
    </source>
</reference>
<dbReference type="Gene3D" id="3.40.720.10">
    <property type="entry name" value="Alkaline Phosphatase, subunit A"/>
    <property type="match status" value="2"/>
</dbReference>
<feature type="domain" description="Bacterial phospholipase C C-terminal" evidence="6">
    <location>
        <begin position="539"/>
        <end position="639"/>
    </location>
</feature>
<evidence type="ECO:0000256" key="1">
    <source>
        <dbReference type="ARBA" id="ARBA00009717"/>
    </source>
</evidence>
<dbReference type="InterPro" id="IPR019546">
    <property type="entry name" value="TAT_signal_bac_arc"/>
</dbReference>
<evidence type="ECO:0000256" key="2">
    <source>
        <dbReference type="ARBA" id="ARBA00012018"/>
    </source>
</evidence>
<dbReference type="EMBL" id="PYNF01000006">
    <property type="protein sequence ID" value="PSU99158.1"/>
    <property type="molecule type" value="Genomic_DNA"/>
</dbReference>
<feature type="signal peptide" evidence="5">
    <location>
        <begin position="1"/>
        <end position="31"/>
    </location>
</feature>
<dbReference type="InterPro" id="IPR017850">
    <property type="entry name" value="Alkaline_phosphatase_core_sf"/>
</dbReference>
<dbReference type="RefSeq" id="WP_107289545.1">
    <property type="nucleotide sequence ID" value="NZ_PYNF01000006.1"/>
</dbReference>
<evidence type="ECO:0000256" key="5">
    <source>
        <dbReference type="SAM" id="SignalP"/>
    </source>
</evidence>
<dbReference type="NCBIfam" id="TIGR01409">
    <property type="entry name" value="TAT_signal_seq"/>
    <property type="match status" value="1"/>
</dbReference>
<dbReference type="NCBIfam" id="TIGR03396">
    <property type="entry name" value="PC_PLC"/>
    <property type="match status" value="1"/>
</dbReference>
<evidence type="ECO:0000256" key="4">
    <source>
        <dbReference type="ARBA" id="ARBA00022801"/>
    </source>
</evidence>
<dbReference type="InterPro" id="IPR017767">
    <property type="entry name" value="PC-PLC"/>
</dbReference>
<dbReference type="EC" id="3.1.4.3" evidence="2"/>
<comment type="caution">
    <text evidence="7">The sequence shown here is derived from an EMBL/GenBank/DDBJ whole genome shotgun (WGS) entry which is preliminary data.</text>
</comment>
<organism evidence="7 8">
    <name type="scientific">Photobacterium kishitanii</name>
    <dbReference type="NCBI Taxonomy" id="318456"/>
    <lineage>
        <taxon>Bacteria</taxon>
        <taxon>Pseudomonadati</taxon>
        <taxon>Pseudomonadota</taxon>
        <taxon>Gammaproteobacteria</taxon>
        <taxon>Vibrionales</taxon>
        <taxon>Vibrionaceae</taxon>
        <taxon>Photobacterium</taxon>
    </lineage>
</organism>
<comment type="similarity">
    <text evidence="1">Belongs to the bacterial phospholipase C family.</text>
</comment>
<dbReference type="PROSITE" id="PS51318">
    <property type="entry name" value="TAT"/>
    <property type="match status" value="1"/>
</dbReference>
<gene>
    <name evidence="7" type="ORF">C9J27_09310</name>
</gene>
<evidence type="ECO:0000259" key="6">
    <source>
        <dbReference type="Pfam" id="PF05506"/>
    </source>
</evidence>
<dbReference type="Pfam" id="PF05506">
    <property type="entry name" value="PLipase_C_C"/>
    <property type="match status" value="1"/>
</dbReference>
<proteinExistence type="inferred from homology"/>
<dbReference type="InterPro" id="IPR006311">
    <property type="entry name" value="TAT_signal"/>
</dbReference>
<dbReference type="PANTHER" id="PTHR31956:SF36">
    <property type="entry name" value="NON-HEMOLYTIC PHOSPHOLIPASE C"/>
    <property type="match status" value="1"/>
</dbReference>
<dbReference type="GO" id="GO:0034480">
    <property type="term" value="F:phosphatidylcholine phospholipase C activity"/>
    <property type="evidence" value="ECO:0007669"/>
    <property type="project" value="UniProtKB-EC"/>
</dbReference>
<accession>A0A2T3KIL6</accession>
<feature type="chain" id="PRO_5015444945" description="phospholipase C" evidence="5">
    <location>
        <begin position="32"/>
        <end position="767"/>
    </location>
</feature>
<evidence type="ECO:0000256" key="3">
    <source>
        <dbReference type="ARBA" id="ARBA00022729"/>
    </source>
</evidence>
<dbReference type="Proteomes" id="UP000241426">
    <property type="component" value="Unassembled WGS sequence"/>
</dbReference>
<evidence type="ECO:0000313" key="8">
    <source>
        <dbReference type="Proteomes" id="UP000241426"/>
    </source>
</evidence>
<evidence type="ECO:0000313" key="7">
    <source>
        <dbReference type="EMBL" id="PSU99158.1"/>
    </source>
</evidence>